<organism evidence="6 7">
    <name type="scientific">Tectimicrobiota bacterium</name>
    <dbReference type="NCBI Taxonomy" id="2528274"/>
    <lineage>
        <taxon>Bacteria</taxon>
        <taxon>Pseudomonadati</taxon>
        <taxon>Nitrospinota/Tectimicrobiota group</taxon>
        <taxon>Candidatus Tectimicrobiota</taxon>
    </lineage>
</organism>
<comment type="cofactor">
    <cofactor evidence="1">
        <name>[4Fe-4S] cluster</name>
        <dbReference type="ChEBI" id="CHEBI:49883"/>
    </cofactor>
</comment>
<accession>A0A933E8J3</accession>
<dbReference type="GO" id="GO:0051536">
    <property type="term" value="F:iron-sulfur cluster binding"/>
    <property type="evidence" value="ECO:0007669"/>
    <property type="project" value="UniProtKB-KW"/>
</dbReference>
<dbReference type="InterPro" id="IPR051198">
    <property type="entry name" value="BchE-like"/>
</dbReference>
<dbReference type="GO" id="GO:0046872">
    <property type="term" value="F:metal ion binding"/>
    <property type="evidence" value="ECO:0007669"/>
    <property type="project" value="UniProtKB-KW"/>
</dbReference>
<keyword evidence="4" id="KW-0408">Iron</keyword>
<reference evidence="6" key="1">
    <citation type="submission" date="2020-07" db="EMBL/GenBank/DDBJ databases">
        <title>Huge and variable diversity of episymbiotic CPR bacteria and DPANN archaea in groundwater ecosystems.</title>
        <authorList>
            <person name="He C.Y."/>
            <person name="Keren R."/>
            <person name="Whittaker M."/>
            <person name="Farag I.F."/>
            <person name="Doudna J."/>
            <person name="Cate J.H.D."/>
            <person name="Banfield J.F."/>
        </authorList>
    </citation>
    <scope>NUCLEOTIDE SEQUENCE</scope>
    <source>
        <strain evidence="6">NC_groundwater_1370_Ag_S-0.2um_69_93</strain>
    </source>
</reference>
<sequence>MTPDAGPPKGREWREEGAILLVSCYELGRQPLGAAAPLAFLRRAGFRPAALDVAAEPFSEEKAARARLAAISVPMHTALRLGVAAARRLRAANPGCHICFFGHYALLNADYLLANGADSCLGGEAEAALAGLAGALAGGRPPGEVPGLALPGRAGSPRL</sequence>
<evidence type="ECO:0000313" key="6">
    <source>
        <dbReference type="EMBL" id="MBI4252532.1"/>
    </source>
</evidence>
<dbReference type="AlphaFoldDB" id="A0A933E8J3"/>
<keyword evidence="5" id="KW-0411">Iron-sulfur</keyword>
<evidence type="ECO:0000256" key="2">
    <source>
        <dbReference type="ARBA" id="ARBA00022691"/>
    </source>
</evidence>
<evidence type="ECO:0000256" key="4">
    <source>
        <dbReference type="ARBA" id="ARBA00023004"/>
    </source>
</evidence>
<feature type="non-terminal residue" evidence="6">
    <location>
        <position position="159"/>
    </location>
</feature>
<gene>
    <name evidence="6" type="ORF">HY618_08740</name>
</gene>
<keyword evidence="2" id="KW-0949">S-adenosyl-L-methionine</keyword>
<comment type="caution">
    <text evidence="6">The sequence shown here is derived from an EMBL/GenBank/DDBJ whole genome shotgun (WGS) entry which is preliminary data.</text>
</comment>
<dbReference type="GO" id="GO:0005829">
    <property type="term" value="C:cytosol"/>
    <property type="evidence" value="ECO:0007669"/>
    <property type="project" value="TreeGrafter"/>
</dbReference>
<proteinExistence type="predicted"/>
<dbReference type="PANTHER" id="PTHR43409">
    <property type="entry name" value="ANAEROBIC MAGNESIUM-PROTOPORPHYRIN IX MONOMETHYL ESTER CYCLASE-RELATED"/>
    <property type="match status" value="1"/>
</dbReference>
<protein>
    <submittedName>
        <fullName evidence="6">Radical SAM protein</fullName>
    </submittedName>
</protein>
<keyword evidence="3" id="KW-0479">Metal-binding</keyword>
<name>A0A933E8J3_UNCTE</name>
<evidence type="ECO:0000256" key="5">
    <source>
        <dbReference type="ARBA" id="ARBA00023014"/>
    </source>
</evidence>
<dbReference type="Proteomes" id="UP000752292">
    <property type="component" value="Unassembled WGS sequence"/>
</dbReference>
<dbReference type="PANTHER" id="PTHR43409:SF7">
    <property type="entry name" value="BLL1977 PROTEIN"/>
    <property type="match status" value="1"/>
</dbReference>
<dbReference type="EMBL" id="JACQRX010000382">
    <property type="protein sequence ID" value="MBI4252532.1"/>
    <property type="molecule type" value="Genomic_DNA"/>
</dbReference>
<evidence type="ECO:0000256" key="1">
    <source>
        <dbReference type="ARBA" id="ARBA00001966"/>
    </source>
</evidence>
<evidence type="ECO:0000256" key="3">
    <source>
        <dbReference type="ARBA" id="ARBA00022723"/>
    </source>
</evidence>
<evidence type="ECO:0000313" key="7">
    <source>
        <dbReference type="Proteomes" id="UP000752292"/>
    </source>
</evidence>